<feature type="signal peptide" evidence="1">
    <location>
        <begin position="1"/>
        <end position="19"/>
    </location>
</feature>
<dbReference type="Gene3D" id="2.40.160.60">
    <property type="entry name" value="Outer membrane protein transport protein (OMPP1/FadL/TodX)"/>
    <property type="match status" value="1"/>
</dbReference>
<dbReference type="AlphaFoldDB" id="A0A923PM01"/>
<proteinExistence type="predicted"/>
<evidence type="ECO:0000256" key="1">
    <source>
        <dbReference type="SAM" id="SignalP"/>
    </source>
</evidence>
<keyword evidence="1" id="KW-0732">Signal</keyword>
<reference evidence="2" key="1">
    <citation type="submission" date="2020-08" db="EMBL/GenBank/DDBJ databases">
        <title>Lewinella bacteria from marine environments.</title>
        <authorList>
            <person name="Zhong Y."/>
        </authorList>
    </citation>
    <scope>NUCLEOTIDE SEQUENCE</scope>
    <source>
        <strain evidence="2">KCTC 42187</strain>
    </source>
</reference>
<keyword evidence="3" id="KW-1185">Reference proteome</keyword>
<dbReference type="EMBL" id="JACSIT010000048">
    <property type="protein sequence ID" value="MBC6992977.1"/>
    <property type="molecule type" value="Genomic_DNA"/>
</dbReference>
<sequence length="272" mass="29275">MRSLLFPLLACLFCSLSLAGQDGLFPAFDIRSRLLGGTGLSAEGIDGLWTNPAGLAASPRSIAASAAAEQRFGLSELTMANVGASYGTGLGGFGLQLGSFGFDAYQETRIGLAYGRQLTENFRVGLDFVGFATNTEAYASTFDATFGLGFQLRIIPELSIGARVFSPFRAERFPDEYLPQLLAIGLSYQPSEKIIVNAEVHKDSTFPLRTRVGLEYLPAEELSVRFGVATENTELSFGLGYEVIDGLELSAGAVWHELLGIYPGVGLRYRQD</sequence>
<dbReference type="SUPFAM" id="SSF56935">
    <property type="entry name" value="Porins"/>
    <property type="match status" value="1"/>
</dbReference>
<dbReference type="Proteomes" id="UP000650081">
    <property type="component" value="Unassembled WGS sequence"/>
</dbReference>
<comment type="caution">
    <text evidence="2">The sequence shown here is derived from an EMBL/GenBank/DDBJ whole genome shotgun (WGS) entry which is preliminary data.</text>
</comment>
<feature type="chain" id="PRO_5038046879" description="PorV/PorQ family protein" evidence="1">
    <location>
        <begin position="20"/>
        <end position="272"/>
    </location>
</feature>
<dbReference type="RefSeq" id="WP_187465104.1">
    <property type="nucleotide sequence ID" value="NZ_JACSIT010000048.1"/>
</dbReference>
<name>A0A923PM01_9BACT</name>
<organism evidence="2 3">
    <name type="scientific">Neolewinella lacunae</name>
    <dbReference type="NCBI Taxonomy" id="1517758"/>
    <lineage>
        <taxon>Bacteria</taxon>
        <taxon>Pseudomonadati</taxon>
        <taxon>Bacteroidota</taxon>
        <taxon>Saprospiria</taxon>
        <taxon>Saprospirales</taxon>
        <taxon>Lewinellaceae</taxon>
        <taxon>Neolewinella</taxon>
    </lineage>
</organism>
<protein>
    <recommendedName>
        <fullName evidence="4">PorV/PorQ family protein</fullName>
    </recommendedName>
</protein>
<evidence type="ECO:0000313" key="2">
    <source>
        <dbReference type="EMBL" id="MBC6992977.1"/>
    </source>
</evidence>
<evidence type="ECO:0008006" key="4">
    <source>
        <dbReference type="Google" id="ProtNLM"/>
    </source>
</evidence>
<accession>A0A923PM01</accession>
<gene>
    <name evidence="2" type="ORF">H9S92_02260</name>
</gene>
<evidence type="ECO:0000313" key="3">
    <source>
        <dbReference type="Proteomes" id="UP000650081"/>
    </source>
</evidence>